<reference evidence="1" key="1">
    <citation type="submission" date="2020-03" db="EMBL/GenBank/DDBJ databases">
        <title>The deep terrestrial virosphere.</title>
        <authorList>
            <person name="Holmfeldt K."/>
            <person name="Nilsson E."/>
            <person name="Simone D."/>
            <person name="Lopez-Fernandez M."/>
            <person name="Wu X."/>
            <person name="de Brujin I."/>
            <person name="Lundin D."/>
            <person name="Andersson A."/>
            <person name="Bertilsson S."/>
            <person name="Dopson M."/>
        </authorList>
    </citation>
    <scope>NUCLEOTIDE SEQUENCE</scope>
    <source>
        <strain evidence="2">MM415B04390</strain>
        <strain evidence="1">TM448A02234</strain>
    </source>
</reference>
<accession>A0A6H1ZWR0</accession>
<organism evidence="1">
    <name type="scientific">viral metagenome</name>
    <dbReference type="NCBI Taxonomy" id="1070528"/>
    <lineage>
        <taxon>unclassified sequences</taxon>
        <taxon>metagenomes</taxon>
        <taxon>organismal metagenomes</taxon>
    </lineage>
</organism>
<protein>
    <submittedName>
        <fullName evidence="1">Uncharacterized protein</fullName>
    </submittedName>
</protein>
<sequence length="77" mass="8638">MEQLSLFDKKKNERIINGKKVDPLSTFKYCKGGIVNAGFYTCWAVWGGITNAIKSAVEFEQAMANYNSVASTNFNYD</sequence>
<name>A0A6H1ZWR0_9ZZZZ</name>
<gene>
    <name evidence="2" type="ORF">MM415B04390_0005</name>
    <name evidence="1" type="ORF">TM448A02234_0011</name>
</gene>
<dbReference type="EMBL" id="MT144279">
    <property type="protein sequence ID" value="QJA51640.1"/>
    <property type="molecule type" value="Genomic_DNA"/>
</dbReference>
<dbReference type="AlphaFoldDB" id="A0A6H1ZWR0"/>
<proteinExistence type="predicted"/>
<evidence type="ECO:0000313" key="1">
    <source>
        <dbReference type="EMBL" id="QJA51640.1"/>
    </source>
</evidence>
<evidence type="ECO:0000313" key="2">
    <source>
        <dbReference type="EMBL" id="QJA93009.1"/>
    </source>
</evidence>
<dbReference type="EMBL" id="MT143115">
    <property type="protein sequence ID" value="QJA93009.1"/>
    <property type="molecule type" value="Genomic_DNA"/>
</dbReference>